<organism evidence="4 5">
    <name type="scientific">Saccharopolyspora gloriosae</name>
    <dbReference type="NCBI Taxonomy" id="455344"/>
    <lineage>
        <taxon>Bacteria</taxon>
        <taxon>Bacillati</taxon>
        <taxon>Actinomycetota</taxon>
        <taxon>Actinomycetes</taxon>
        <taxon>Pseudonocardiales</taxon>
        <taxon>Pseudonocardiaceae</taxon>
        <taxon>Saccharopolyspora</taxon>
    </lineage>
</organism>
<dbReference type="RefSeq" id="WP_184477445.1">
    <property type="nucleotide sequence ID" value="NZ_JACHIV010000001.1"/>
</dbReference>
<dbReference type="Pfam" id="PF00823">
    <property type="entry name" value="PPE"/>
    <property type="match status" value="1"/>
</dbReference>
<feature type="region of interest" description="Disordered" evidence="2">
    <location>
        <begin position="194"/>
        <end position="539"/>
    </location>
</feature>
<evidence type="ECO:0000313" key="4">
    <source>
        <dbReference type="EMBL" id="MBB5067726.1"/>
    </source>
</evidence>
<keyword evidence="5" id="KW-1185">Reference proteome</keyword>
<dbReference type="AlphaFoldDB" id="A0A840N6Q2"/>
<dbReference type="SUPFAM" id="SSF140459">
    <property type="entry name" value="PE/PPE dimer-like"/>
    <property type="match status" value="1"/>
</dbReference>
<protein>
    <recommendedName>
        <fullName evidence="3">PPE domain-containing protein</fullName>
    </recommendedName>
</protein>
<dbReference type="EMBL" id="JACHIV010000001">
    <property type="protein sequence ID" value="MBB5067726.1"/>
    <property type="molecule type" value="Genomic_DNA"/>
</dbReference>
<comment type="caution">
    <text evidence="4">The sequence shown here is derived from an EMBL/GenBank/DDBJ whole genome shotgun (WGS) entry which is preliminary data.</text>
</comment>
<name>A0A840N6Q2_9PSEU</name>
<evidence type="ECO:0000256" key="2">
    <source>
        <dbReference type="SAM" id="MobiDB-lite"/>
    </source>
</evidence>
<evidence type="ECO:0000259" key="3">
    <source>
        <dbReference type="Pfam" id="PF00823"/>
    </source>
</evidence>
<dbReference type="Proteomes" id="UP000580474">
    <property type="component" value="Unassembled WGS sequence"/>
</dbReference>
<feature type="compositionally biased region" description="Basic and acidic residues" evidence="2">
    <location>
        <begin position="71"/>
        <end position="83"/>
    </location>
</feature>
<evidence type="ECO:0000313" key="5">
    <source>
        <dbReference type="Proteomes" id="UP000580474"/>
    </source>
</evidence>
<dbReference type="Gene3D" id="1.20.1260.20">
    <property type="entry name" value="PPE superfamily"/>
    <property type="match status" value="1"/>
</dbReference>
<feature type="domain" description="PPE" evidence="3">
    <location>
        <begin position="46"/>
        <end position="185"/>
    </location>
</feature>
<feature type="region of interest" description="Disordered" evidence="2">
    <location>
        <begin position="68"/>
        <end position="94"/>
    </location>
</feature>
<feature type="compositionally biased region" description="Gly residues" evidence="2">
    <location>
        <begin position="391"/>
        <end position="403"/>
    </location>
</feature>
<feature type="compositionally biased region" description="Low complexity" evidence="2">
    <location>
        <begin position="247"/>
        <end position="256"/>
    </location>
</feature>
<feature type="compositionally biased region" description="Polar residues" evidence="2">
    <location>
        <begin position="339"/>
        <end position="354"/>
    </location>
</feature>
<feature type="compositionally biased region" description="Gly residues" evidence="2">
    <location>
        <begin position="418"/>
        <end position="453"/>
    </location>
</feature>
<accession>A0A840N6Q2</accession>
<comment type="similarity">
    <text evidence="1">Belongs to the mycobacterial PPE family.</text>
</comment>
<gene>
    <name evidence="4" type="ORF">BJ969_000814</name>
</gene>
<feature type="compositionally biased region" description="Basic and acidic residues" evidence="2">
    <location>
        <begin position="499"/>
        <end position="510"/>
    </location>
</feature>
<dbReference type="InterPro" id="IPR000030">
    <property type="entry name" value="PPE_dom"/>
</dbReference>
<evidence type="ECO:0000256" key="1">
    <source>
        <dbReference type="ARBA" id="ARBA00010652"/>
    </source>
</evidence>
<feature type="compositionally biased region" description="Low complexity" evidence="2">
    <location>
        <begin position="274"/>
        <end position="290"/>
    </location>
</feature>
<dbReference type="InterPro" id="IPR038332">
    <property type="entry name" value="PPE_sf"/>
</dbReference>
<sequence length="539" mass="53441">MTQEEQSTAEPMRARSATLVAGSDLVLRDTQNWSSRSHRELYEAVHQGNEPGRVGELAQDWARMGAEIGESSERMAERLRGTEEGWQGEAAKSARGAIHELARWTSDAGQTAGDLGQRIGEQGRVMEDAKTNMPEPKDVEFRDEIVSLYGVLGGGSGKSVLAGLLAATEDMKEQAVKADSAHDEAVAVMERMEISSRVVDGSTPRFEPPPDPIRDEQKQGVKATLSQPREPLSANPQVTDSAGAPSPGEVPGAQQPGGPPPGGAEETKRMPVLNTPASNVPASNAPASAPHLESTPQLHGDKGGPQGGPGARVPSLDGFGGGDGKNQGRRPLDRKTGPDGTSPQGSRPSGTKPSNVDPPTIKHRPLPPLPGTDTGGGGPVAPGGRVPTGPGRPGGGNGPGPNGRSGWSGAIPPIPGTSGPGGAGGGLGAGGSGGSSGPGGSSGSGGSNVGAGGRSSVSMGPGGGPAGGPVGGGSASGSGSAGAGAGGMGAPGAAAGRGRGGEDEERRAKYVESTPIVEVPGADLPPPVIGGGKPKKKDS</sequence>
<proteinExistence type="inferred from homology"/>
<feature type="compositionally biased region" description="Gly residues" evidence="2">
    <location>
        <begin position="460"/>
        <end position="498"/>
    </location>
</feature>
<reference evidence="4 5" key="1">
    <citation type="submission" date="2020-08" db="EMBL/GenBank/DDBJ databases">
        <title>Sequencing the genomes of 1000 actinobacteria strains.</title>
        <authorList>
            <person name="Klenk H.-P."/>
        </authorList>
    </citation>
    <scope>NUCLEOTIDE SEQUENCE [LARGE SCALE GENOMIC DNA]</scope>
    <source>
        <strain evidence="4 5">DSM 45582</strain>
    </source>
</reference>